<dbReference type="KEGG" id="lgi:LOTGIDRAFT_227454"/>
<dbReference type="SUPFAM" id="SSF52540">
    <property type="entry name" value="P-loop containing nucleoside triphosphate hydrolases"/>
    <property type="match status" value="1"/>
</dbReference>
<dbReference type="PANTHER" id="PTHR46693">
    <property type="entry name" value="ADP-RIBOSYLATION FACTOR-LIKE PROTEIN 15"/>
    <property type="match status" value="1"/>
</dbReference>
<evidence type="ECO:0000256" key="3">
    <source>
        <dbReference type="ARBA" id="ARBA00023134"/>
    </source>
</evidence>
<dbReference type="EMBL" id="KB201978">
    <property type="protein sequence ID" value="ESO92954.1"/>
    <property type="molecule type" value="Genomic_DNA"/>
</dbReference>
<dbReference type="InterPro" id="IPR042292">
    <property type="entry name" value="ARL15"/>
</dbReference>
<dbReference type="OrthoDB" id="414781at2759"/>
<evidence type="ECO:0000256" key="2">
    <source>
        <dbReference type="ARBA" id="ARBA00022741"/>
    </source>
</evidence>
<dbReference type="RefSeq" id="XP_009056358.1">
    <property type="nucleotide sequence ID" value="XM_009058110.1"/>
</dbReference>
<dbReference type="CDD" id="cd00878">
    <property type="entry name" value="Arf_Arl"/>
    <property type="match status" value="1"/>
</dbReference>
<accession>V4BVB7</accession>
<dbReference type="Pfam" id="PF00025">
    <property type="entry name" value="Arf"/>
    <property type="match status" value="1"/>
</dbReference>
<protein>
    <recommendedName>
        <fullName evidence="4">ADP-ribosylation factor-like protein 15</fullName>
    </recommendedName>
</protein>
<proteinExistence type="inferred from homology"/>
<evidence type="ECO:0000313" key="8">
    <source>
        <dbReference type="Proteomes" id="UP000030746"/>
    </source>
</evidence>
<sequence>MCENIRLMCVVCRIGVYSLCRRMCCMGPPSIRPNFTVLCLGLTKAGKSSLLAVLSGDDIHKIEPTIGFSIKAIMFDNCILDVKELGGGDSVRPYWDRYYQETQGVIFVLNGAGSNEELDKVKEEFHKALDDPQLESHPLLVLVNYNDVPGARTTDEISKLLDLEKETAKRKWMIQSCSVNDKESIMSAFDKYNILLVDRTKEDGKDFDQI</sequence>
<feature type="binding site" evidence="6">
    <location>
        <position position="65"/>
    </location>
    <ligand>
        <name>Mg(2+)</name>
        <dbReference type="ChEBI" id="CHEBI:18420"/>
    </ligand>
</feature>
<keyword evidence="6" id="KW-0460">Magnesium</keyword>
<dbReference type="Gene3D" id="3.40.50.300">
    <property type="entry name" value="P-loop containing nucleotide triphosphate hydrolases"/>
    <property type="match status" value="1"/>
</dbReference>
<keyword evidence="8" id="KW-1185">Reference proteome</keyword>
<comment type="similarity">
    <text evidence="1">Belongs to the small GTPase superfamily. Arf family.</text>
</comment>
<dbReference type="GO" id="GO:0046872">
    <property type="term" value="F:metal ion binding"/>
    <property type="evidence" value="ECO:0007669"/>
    <property type="project" value="UniProtKB-KW"/>
</dbReference>
<dbReference type="CTD" id="20247414"/>
<organism evidence="7 8">
    <name type="scientific">Lottia gigantea</name>
    <name type="common">Giant owl limpet</name>
    <dbReference type="NCBI Taxonomy" id="225164"/>
    <lineage>
        <taxon>Eukaryota</taxon>
        <taxon>Metazoa</taxon>
        <taxon>Spiralia</taxon>
        <taxon>Lophotrochozoa</taxon>
        <taxon>Mollusca</taxon>
        <taxon>Gastropoda</taxon>
        <taxon>Patellogastropoda</taxon>
        <taxon>Lottioidea</taxon>
        <taxon>Lottiidae</taxon>
        <taxon>Lottia</taxon>
    </lineage>
</organism>
<keyword evidence="6" id="KW-0479">Metal-binding</keyword>
<evidence type="ECO:0000256" key="4">
    <source>
        <dbReference type="ARBA" id="ARBA00072404"/>
    </source>
</evidence>
<name>V4BVB7_LOTGI</name>
<feature type="binding site" evidence="6">
    <location>
        <position position="48"/>
    </location>
    <ligand>
        <name>Mg(2+)</name>
        <dbReference type="ChEBI" id="CHEBI:18420"/>
    </ligand>
</feature>
<dbReference type="GO" id="GO:0005525">
    <property type="term" value="F:GTP binding"/>
    <property type="evidence" value="ECO:0007669"/>
    <property type="project" value="UniProtKB-KW"/>
</dbReference>
<dbReference type="PANTHER" id="PTHR46693:SF1">
    <property type="entry name" value="ADP-RIBOSYLATION FACTOR-LIKE PROTEIN 15"/>
    <property type="match status" value="1"/>
</dbReference>
<dbReference type="GeneID" id="20247414"/>
<evidence type="ECO:0000313" key="7">
    <source>
        <dbReference type="EMBL" id="ESO92954.1"/>
    </source>
</evidence>
<dbReference type="InterPro" id="IPR006689">
    <property type="entry name" value="Small_GTPase_ARF/SAR"/>
</dbReference>
<keyword evidence="2 5" id="KW-0547">Nucleotide-binding</keyword>
<dbReference type="PRINTS" id="PR00328">
    <property type="entry name" value="SAR1GTPBP"/>
</dbReference>
<dbReference type="FunFam" id="3.40.50.300:FF:000934">
    <property type="entry name" value="ADP-ribosylation factor-like 15 isoform X1"/>
    <property type="match status" value="1"/>
</dbReference>
<reference evidence="7 8" key="1">
    <citation type="journal article" date="2013" name="Nature">
        <title>Insights into bilaterian evolution from three spiralian genomes.</title>
        <authorList>
            <person name="Simakov O."/>
            <person name="Marletaz F."/>
            <person name="Cho S.J."/>
            <person name="Edsinger-Gonzales E."/>
            <person name="Havlak P."/>
            <person name="Hellsten U."/>
            <person name="Kuo D.H."/>
            <person name="Larsson T."/>
            <person name="Lv J."/>
            <person name="Arendt D."/>
            <person name="Savage R."/>
            <person name="Osoegawa K."/>
            <person name="de Jong P."/>
            <person name="Grimwood J."/>
            <person name="Chapman J.A."/>
            <person name="Shapiro H."/>
            <person name="Aerts A."/>
            <person name="Otillar R.P."/>
            <person name="Terry A.Y."/>
            <person name="Boore J.L."/>
            <person name="Grigoriev I.V."/>
            <person name="Lindberg D.R."/>
            <person name="Seaver E.C."/>
            <person name="Weisblat D.A."/>
            <person name="Putnam N.H."/>
            <person name="Rokhsar D.S."/>
        </authorList>
    </citation>
    <scope>NUCLEOTIDE SEQUENCE [LARGE SCALE GENOMIC DNA]</scope>
</reference>
<dbReference type="PROSITE" id="PS51417">
    <property type="entry name" value="ARF"/>
    <property type="match status" value="1"/>
</dbReference>
<feature type="binding site" evidence="5">
    <location>
        <begin position="41"/>
        <end position="48"/>
    </location>
    <ligand>
        <name>GTP</name>
        <dbReference type="ChEBI" id="CHEBI:37565"/>
    </ligand>
</feature>
<keyword evidence="3 5" id="KW-0342">GTP-binding</keyword>
<dbReference type="STRING" id="225164.V4BVB7"/>
<dbReference type="SMART" id="SM00178">
    <property type="entry name" value="SAR"/>
    <property type="match status" value="1"/>
</dbReference>
<dbReference type="Proteomes" id="UP000030746">
    <property type="component" value="Unassembled WGS sequence"/>
</dbReference>
<dbReference type="InterPro" id="IPR027417">
    <property type="entry name" value="P-loop_NTPase"/>
</dbReference>
<dbReference type="SMART" id="SM00177">
    <property type="entry name" value="ARF"/>
    <property type="match status" value="1"/>
</dbReference>
<evidence type="ECO:0000256" key="6">
    <source>
        <dbReference type="PIRSR" id="PIRSR606689-2"/>
    </source>
</evidence>
<feature type="binding site" evidence="5">
    <location>
        <position position="87"/>
    </location>
    <ligand>
        <name>GTP</name>
        <dbReference type="ChEBI" id="CHEBI:37565"/>
    </ligand>
</feature>
<gene>
    <name evidence="7" type="ORF">LOTGIDRAFT_227454</name>
</gene>
<dbReference type="HOGENOM" id="CLU_040729_13_0_1"/>
<evidence type="ECO:0000256" key="5">
    <source>
        <dbReference type="PIRSR" id="PIRSR606689-1"/>
    </source>
</evidence>
<feature type="binding site" evidence="5">
    <location>
        <begin position="144"/>
        <end position="147"/>
    </location>
    <ligand>
        <name>GTP</name>
        <dbReference type="ChEBI" id="CHEBI:37565"/>
    </ligand>
</feature>
<evidence type="ECO:0000256" key="1">
    <source>
        <dbReference type="ARBA" id="ARBA00010290"/>
    </source>
</evidence>
<dbReference type="OMA" id="RLCCKGP"/>
<dbReference type="GO" id="GO:0003924">
    <property type="term" value="F:GTPase activity"/>
    <property type="evidence" value="ECO:0007669"/>
    <property type="project" value="InterPro"/>
</dbReference>
<dbReference type="AlphaFoldDB" id="V4BVB7"/>